<dbReference type="AlphaFoldDB" id="A0A640TNZ6"/>
<gene>
    <name evidence="2" type="ORF">Sliba_61460</name>
</gene>
<name>A0A640TNZ6_STRNI</name>
<proteinExistence type="predicted"/>
<evidence type="ECO:0008006" key="4">
    <source>
        <dbReference type="Google" id="ProtNLM"/>
    </source>
</evidence>
<reference evidence="2 3" key="1">
    <citation type="submission" date="2019-12" db="EMBL/GenBank/DDBJ databases">
        <title>Whole genome shotgun sequence of Streptomyces libani subsp. libani NBRC 13452.</title>
        <authorList>
            <person name="Ichikawa N."/>
            <person name="Kimura A."/>
            <person name="Kitahashi Y."/>
            <person name="Komaki H."/>
            <person name="Tamura T."/>
        </authorList>
    </citation>
    <scope>NUCLEOTIDE SEQUENCE [LARGE SCALE GENOMIC DNA]</scope>
    <source>
        <strain evidence="2 3">NBRC 13452</strain>
    </source>
</reference>
<keyword evidence="1" id="KW-0812">Transmembrane</keyword>
<keyword evidence="1" id="KW-1133">Transmembrane helix</keyword>
<evidence type="ECO:0000313" key="3">
    <source>
        <dbReference type="Proteomes" id="UP000429552"/>
    </source>
</evidence>
<accession>A0A640TNZ6</accession>
<comment type="caution">
    <text evidence="2">The sequence shown here is derived from an EMBL/GenBank/DDBJ whole genome shotgun (WGS) entry which is preliminary data.</text>
</comment>
<dbReference type="EMBL" id="BLIP01000002">
    <property type="protein sequence ID" value="GFE25693.1"/>
    <property type="molecule type" value="Genomic_DNA"/>
</dbReference>
<evidence type="ECO:0000256" key="1">
    <source>
        <dbReference type="SAM" id="Phobius"/>
    </source>
</evidence>
<sequence length="207" mass="23404">MGQPRDAFRWPGIVLCEMRTPNQWFRNSDVMPSWVITILLSVATTAVTGLFVLPRLEARNRRIQAGHIARDRLATAVLSLLASTARLQVMPVPPEGTETMRARLTGERTRWLEQIDEATRTLVDTMEQSTLGFPSAMRLRDLAVGFVGHARMVWISERPEEDRVRIVGELAALVQGIFFAAWWRGGRRLKLMSDLLALLQRLENGDA</sequence>
<protein>
    <recommendedName>
        <fullName evidence="4">DUF4760 domain-containing protein</fullName>
    </recommendedName>
</protein>
<feature type="transmembrane region" description="Helical" evidence="1">
    <location>
        <begin position="34"/>
        <end position="53"/>
    </location>
</feature>
<keyword evidence="1" id="KW-0472">Membrane</keyword>
<dbReference type="Proteomes" id="UP000429552">
    <property type="component" value="Unassembled WGS sequence"/>
</dbReference>
<evidence type="ECO:0000313" key="2">
    <source>
        <dbReference type="EMBL" id="GFE25693.1"/>
    </source>
</evidence>
<organism evidence="2 3">
    <name type="scientific">Streptomyces nigrescens</name>
    <dbReference type="NCBI Taxonomy" id="1920"/>
    <lineage>
        <taxon>Bacteria</taxon>
        <taxon>Bacillati</taxon>
        <taxon>Actinomycetota</taxon>
        <taxon>Actinomycetes</taxon>
        <taxon>Kitasatosporales</taxon>
        <taxon>Streptomycetaceae</taxon>
        <taxon>Streptomyces</taxon>
    </lineage>
</organism>